<name>A0A6G0WCT5_APHCR</name>
<sequence length="96" mass="10228">MSRYAAPIITKIPVGWTMCKSGPGLSSRRGALGVRRLTITLGAAPGRTGPAPVGDAETMATGMQTVKRITIVVWRAKWQGSRKSPTSPYREFAPTG</sequence>
<organism evidence="1 2">
    <name type="scientific">Aphis craccivora</name>
    <name type="common">Cowpea aphid</name>
    <dbReference type="NCBI Taxonomy" id="307492"/>
    <lineage>
        <taxon>Eukaryota</taxon>
        <taxon>Metazoa</taxon>
        <taxon>Ecdysozoa</taxon>
        <taxon>Arthropoda</taxon>
        <taxon>Hexapoda</taxon>
        <taxon>Insecta</taxon>
        <taxon>Pterygota</taxon>
        <taxon>Neoptera</taxon>
        <taxon>Paraneoptera</taxon>
        <taxon>Hemiptera</taxon>
        <taxon>Sternorrhyncha</taxon>
        <taxon>Aphidomorpha</taxon>
        <taxon>Aphidoidea</taxon>
        <taxon>Aphididae</taxon>
        <taxon>Aphidini</taxon>
        <taxon>Aphis</taxon>
        <taxon>Aphis</taxon>
    </lineage>
</organism>
<dbReference type="EMBL" id="VUJU01008917">
    <property type="protein sequence ID" value="KAF0724114.1"/>
    <property type="molecule type" value="Genomic_DNA"/>
</dbReference>
<dbReference type="Proteomes" id="UP000478052">
    <property type="component" value="Unassembled WGS sequence"/>
</dbReference>
<proteinExistence type="predicted"/>
<dbReference type="AlphaFoldDB" id="A0A6G0WCT5"/>
<comment type="caution">
    <text evidence="1">The sequence shown here is derived from an EMBL/GenBank/DDBJ whole genome shotgun (WGS) entry which is preliminary data.</text>
</comment>
<protein>
    <submittedName>
        <fullName evidence="1">Uncharacterized protein</fullName>
    </submittedName>
</protein>
<evidence type="ECO:0000313" key="2">
    <source>
        <dbReference type="Proteomes" id="UP000478052"/>
    </source>
</evidence>
<gene>
    <name evidence="1" type="ORF">FWK35_00024073</name>
</gene>
<evidence type="ECO:0000313" key="1">
    <source>
        <dbReference type="EMBL" id="KAF0724114.1"/>
    </source>
</evidence>
<reference evidence="1 2" key="1">
    <citation type="submission" date="2019-08" db="EMBL/GenBank/DDBJ databases">
        <title>Whole genome of Aphis craccivora.</title>
        <authorList>
            <person name="Voronova N.V."/>
            <person name="Shulinski R.S."/>
            <person name="Bandarenka Y.V."/>
            <person name="Zhorov D.G."/>
            <person name="Warner D."/>
        </authorList>
    </citation>
    <scope>NUCLEOTIDE SEQUENCE [LARGE SCALE GENOMIC DNA]</scope>
    <source>
        <strain evidence="1">180601</strain>
        <tissue evidence="1">Whole Body</tissue>
    </source>
</reference>
<keyword evidence="2" id="KW-1185">Reference proteome</keyword>
<accession>A0A6G0WCT5</accession>